<accession>A0A0K9YYP5</accession>
<dbReference type="PATRIC" id="fig|54915.3.peg.6923"/>
<evidence type="ECO:0000313" key="5">
    <source>
        <dbReference type="Proteomes" id="UP000036834"/>
    </source>
</evidence>
<dbReference type="Proteomes" id="UP000036834">
    <property type="component" value="Unassembled WGS sequence"/>
</dbReference>
<dbReference type="RefSeq" id="WP_049737769.1">
    <property type="nucleotide sequence ID" value="NZ_BJON01000012.1"/>
</dbReference>
<protein>
    <recommendedName>
        <fullName evidence="7">Head fiber protein</fullName>
    </recommendedName>
</protein>
<dbReference type="EMBL" id="BJON01000012">
    <property type="protein sequence ID" value="GED69397.1"/>
    <property type="molecule type" value="Genomic_DNA"/>
</dbReference>
<name>A0A0K9YYP5_9BACL</name>
<evidence type="ECO:0000313" key="3">
    <source>
        <dbReference type="EMBL" id="GED69397.1"/>
    </source>
</evidence>
<dbReference type="STRING" id="54915.ADS79_07450"/>
<evidence type="ECO:0000256" key="1">
    <source>
        <dbReference type="ARBA" id="ARBA00004328"/>
    </source>
</evidence>
<dbReference type="EMBL" id="LGIQ01000005">
    <property type="protein sequence ID" value="KNB73762.1"/>
    <property type="molecule type" value="Genomic_DNA"/>
</dbReference>
<reference evidence="5" key="1">
    <citation type="submission" date="2015-07" db="EMBL/GenBank/DDBJ databases">
        <title>Genome sequencing project for genomic taxonomy and phylogenomics of Bacillus-like bacteria.</title>
        <authorList>
            <person name="Liu B."/>
            <person name="Wang J."/>
            <person name="Zhu Y."/>
            <person name="Liu G."/>
            <person name="Chen Q."/>
            <person name="Chen Z."/>
            <person name="Lan J."/>
            <person name="Che J."/>
            <person name="Ge C."/>
            <person name="Shi H."/>
            <person name="Pan Z."/>
            <person name="Liu X."/>
        </authorList>
    </citation>
    <scope>NUCLEOTIDE SEQUENCE [LARGE SCALE GENOMIC DNA]</scope>
    <source>
        <strain evidence="5">DSM 9887</strain>
    </source>
</reference>
<reference evidence="3 6" key="3">
    <citation type="submission" date="2019-06" db="EMBL/GenBank/DDBJ databases">
        <title>Whole genome shotgun sequence of Brevibacillus reuszeri NBRC 15719.</title>
        <authorList>
            <person name="Hosoyama A."/>
            <person name="Uohara A."/>
            <person name="Ohji S."/>
            <person name="Ichikawa N."/>
        </authorList>
    </citation>
    <scope>NUCLEOTIDE SEQUENCE [LARGE SCALE GENOMIC DNA]</scope>
    <source>
        <strain evidence="3 6">NBRC 15719</strain>
    </source>
</reference>
<sequence length="115" mass="11518">MGHQTKNYVTDNGNRTVIGGVLEIAGGGQIVKDGVPIELGGNASDITDSSITTSKLADGAITLAKFGADATKSLNGKLTAKKAAAQADSTATGVEGLVADFNELLAKLRAAGIMS</sequence>
<evidence type="ECO:0000313" key="4">
    <source>
        <dbReference type="EMBL" id="KNB73762.1"/>
    </source>
</evidence>
<dbReference type="InterPro" id="IPR022741">
    <property type="entry name" value="Phage_B103_Gp8"/>
</dbReference>
<reference evidence="4" key="2">
    <citation type="submission" date="2015-07" db="EMBL/GenBank/DDBJ databases">
        <title>MeaNS - Measles Nucleotide Surveillance Program.</title>
        <authorList>
            <person name="Tran T."/>
            <person name="Druce J."/>
        </authorList>
    </citation>
    <scope>NUCLEOTIDE SEQUENCE</scope>
    <source>
        <strain evidence="4">DSM 9887</strain>
    </source>
</reference>
<dbReference type="Gene3D" id="6.10.140.1630">
    <property type="match status" value="1"/>
</dbReference>
<dbReference type="Pfam" id="PF11133">
    <property type="entry name" value="Phage_head_fibr"/>
    <property type="match status" value="1"/>
</dbReference>
<keyword evidence="2" id="KW-0945">Host-virus interaction</keyword>
<organism evidence="4 5">
    <name type="scientific">Brevibacillus reuszeri</name>
    <dbReference type="NCBI Taxonomy" id="54915"/>
    <lineage>
        <taxon>Bacteria</taxon>
        <taxon>Bacillati</taxon>
        <taxon>Bacillota</taxon>
        <taxon>Bacilli</taxon>
        <taxon>Bacillales</taxon>
        <taxon>Paenibacillaceae</taxon>
        <taxon>Brevibacillus</taxon>
    </lineage>
</organism>
<proteinExistence type="predicted"/>
<keyword evidence="6" id="KW-1185">Reference proteome</keyword>
<evidence type="ECO:0000313" key="6">
    <source>
        <dbReference type="Proteomes" id="UP000319578"/>
    </source>
</evidence>
<dbReference type="AlphaFoldDB" id="A0A0K9YYP5"/>
<evidence type="ECO:0000256" key="2">
    <source>
        <dbReference type="ARBA" id="ARBA00022581"/>
    </source>
</evidence>
<dbReference type="Proteomes" id="UP000319578">
    <property type="component" value="Unassembled WGS sequence"/>
</dbReference>
<gene>
    <name evidence="4" type="ORF">ADS79_07450</name>
    <name evidence="3" type="ORF">BRE01_30990</name>
</gene>
<comment type="subcellular location">
    <subcellularLocation>
        <location evidence="1">Virion</location>
    </subcellularLocation>
</comment>
<comment type="caution">
    <text evidence="4">The sequence shown here is derived from an EMBL/GenBank/DDBJ whole genome shotgun (WGS) entry which is preliminary data.</text>
</comment>
<evidence type="ECO:0008006" key="7">
    <source>
        <dbReference type="Google" id="ProtNLM"/>
    </source>
</evidence>